<dbReference type="InterPro" id="IPR013083">
    <property type="entry name" value="Znf_RING/FYVE/PHD"/>
</dbReference>
<dbReference type="PANTHER" id="PTHR22763:SF162">
    <property type="entry name" value="TRANSMEMBRANE E3 UBIQUITIN-PROTEIN LIGASE 1"/>
    <property type="match status" value="1"/>
</dbReference>
<dbReference type="Pfam" id="PF13639">
    <property type="entry name" value="zf-RING_2"/>
    <property type="match status" value="1"/>
</dbReference>
<dbReference type="Gene3D" id="3.30.40.10">
    <property type="entry name" value="Zinc/RING finger domain, C3HC4 (zinc finger)"/>
    <property type="match status" value="1"/>
</dbReference>
<evidence type="ECO:0000256" key="12">
    <source>
        <dbReference type="ARBA" id="ARBA00022989"/>
    </source>
</evidence>
<evidence type="ECO:0000256" key="11">
    <source>
        <dbReference type="ARBA" id="ARBA00022833"/>
    </source>
</evidence>
<feature type="region of interest" description="Disordered" evidence="15">
    <location>
        <begin position="511"/>
        <end position="531"/>
    </location>
</feature>
<evidence type="ECO:0000256" key="3">
    <source>
        <dbReference type="ARBA" id="ARBA00004906"/>
    </source>
</evidence>
<evidence type="ECO:0000256" key="17">
    <source>
        <dbReference type="SAM" id="SignalP"/>
    </source>
</evidence>
<evidence type="ECO:0000256" key="2">
    <source>
        <dbReference type="ARBA" id="ARBA00004127"/>
    </source>
</evidence>
<dbReference type="InterPro" id="IPR021319">
    <property type="entry name" value="DUF2921"/>
</dbReference>
<keyword evidence="10" id="KW-0833">Ubl conjugation pathway</keyword>
<dbReference type="GO" id="GO:0044695">
    <property type="term" value="C:Dsc E3 ubiquitin ligase complex"/>
    <property type="evidence" value="ECO:0007669"/>
    <property type="project" value="TreeGrafter"/>
</dbReference>
<dbReference type="SUPFAM" id="SSF57850">
    <property type="entry name" value="RING/U-box"/>
    <property type="match status" value="1"/>
</dbReference>
<keyword evidence="12 16" id="KW-1133">Transmembrane helix</keyword>
<protein>
    <recommendedName>
        <fullName evidence="4">RING-type E3 ubiquitin transferase</fullName>
        <ecNumber evidence="4">2.3.2.27</ecNumber>
    </recommendedName>
</protein>
<keyword evidence="11" id="KW-0862">Zinc</keyword>
<keyword evidence="6 16" id="KW-0812">Transmembrane</keyword>
<dbReference type="EC" id="2.3.2.27" evidence="4"/>
<evidence type="ECO:0000256" key="6">
    <source>
        <dbReference type="ARBA" id="ARBA00022692"/>
    </source>
</evidence>
<feature type="transmembrane region" description="Helical" evidence="16">
    <location>
        <begin position="396"/>
        <end position="416"/>
    </location>
</feature>
<reference evidence="19" key="2">
    <citation type="submission" date="2014-06" db="EMBL/GenBank/DDBJ databases">
        <title>The complete genome of Blastobotrys (Arxula) adeninivorans LS3 - a yeast of biotechnological interest.</title>
        <authorList>
            <person name="Kunze G."/>
            <person name="Gaillardin C."/>
            <person name="Czernicka M."/>
            <person name="Durrens P."/>
            <person name="Martin T."/>
            <person name="Boer E."/>
            <person name="Gabaldon T."/>
            <person name="Cruz J."/>
            <person name="Talla E."/>
            <person name="Marck C."/>
            <person name="Goffeau A."/>
            <person name="Barbe V."/>
            <person name="Baret P."/>
            <person name="Baronian K."/>
            <person name="Beier S."/>
            <person name="Bleykasten C."/>
            <person name="Bode R."/>
            <person name="Casaregola S."/>
            <person name="Despons L."/>
            <person name="Fairhead C."/>
            <person name="Giersberg M."/>
            <person name="Gierski P."/>
            <person name="Hahnel U."/>
            <person name="Hartmann A."/>
            <person name="Jankowska D."/>
            <person name="Jubin C."/>
            <person name="Jung P."/>
            <person name="Lafontaine I."/>
            <person name="Leh-Louis V."/>
            <person name="Lemaire M."/>
            <person name="Marcet-Houben M."/>
            <person name="Mascher M."/>
            <person name="Morel G."/>
            <person name="Richard G.-F."/>
            <person name="Riechen J."/>
            <person name="Sacerdot C."/>
            <person name="Sarkar A."/>
            <person name="Savel G."/>
            <person name="Schacherer J."/>
            <person name="Sherman D."/>
            <person name="Straub M.-L."/>
            <person name="Stein N."/>
            <person name="Thierry A."/>
            <person name="Trautwein-Schult A."/>
            <person name="Westhof E."/>
            <person name="Worch S."/>
            <person name="Dujon B."/>
            <person name="Souciet J.-L."/>
            <person name="Wincker P."/>
            <person name="Scholz U."/>
            <person name="Neuveglise N."/>
        </authorList>
    </citation>
    <scope>NUCLEOTIDE SEQUENCE</scope>
    <source>
        <strain evidence="19">LS3</strain>
    </source>
</reference>
<evidence type="ECO:0000256" key="4">
    <source>
        <dbReference type="ARBA" id="ARBA00012483"/>
    </source>
</evidence>
<feature type="signal peptide" evidence="17">
    <location>
        <begin position="1"/>
        <end position="26"/>
    </location>
</feature>
<feature type="region of interest" description="Disordered" evidence="15">
    <location>
        <begin position="706"/>
        <end position="725"/>
    </location>
</feature>
<evidence type="ECO:0000256" key="1">
    <source>
        <dbReference type="ARBA" id="ARBA00000900"/>
    </source>
</evidence>
<name>A0A060SZ38_BLAAD</name>
<dbReference type="GO" id="GO:0008270">
    <property type="term" value="F:zinc ion binding"/>
    <property type="evidence" value="ECO:0007669"/>
    <property type="project" value="UniProtKB-KW"/>
</dbReference>
<keyword evidence="7" id="KW-0479">Metal-binding</keyword>
<dbReference type="PROSITE" id="PS50089">
    <property type="entry name" value="ZF_RING_2"/>
    <property type="match status" value="1"/>
</dbReference>
<dbReference type="InterPro" id="IPR001841">
    <property type="entry name" value="Znf_RING"/>
</dbReference>
<feature type="compositionally biased region" description="Low complexity" evidence="15">
    <location>
        <begin position="520"/>
        <end position="531"/>
    </location>
</feature>
<dbReference type="InterPro" id="IPR050731">
    <property type="entry name" value="HRD1_E3_ubiq-ligases"/>
</dbReference>
<evidence type="ECO:0000256" key="13">
    <source>
        <dbReference type="ARBA" id="ARBA00023136"/>
    </source>
</evidence>
<feature type="transmembrane region" description="Helical" evidence="16">
    <location>
        <begin position="612"/>
        <end position="632"/>
    </location>
</feature>
<evidence type="ECO:0000256" key="8">
    <source>
        <dbReference type="ARBA" id="ARBA00022729"/>
    </source>
</evidence>
<reference evidence="19" key="1">
    <citation type="submission" date="2014-02" db="EMBL/GenBank/DDBJ databases">
        <authorList>
            <person name="Genoscope - CEA"/>
        </authorList>
    </citation>
    <scope>NUCLEOTIDE SEQUENCE</scope>
    <source>
        <strain evidence="19">LS3</strain>
    </source>
</reference>
<comment type="catalytic activity">
    <reaction evidence="1">
        <text>S-ubiquitinyl-[E2 ubiquitin-conjugating enzyme]-L-cysteine + [acceptor protein]-L-lysine = [E2 ubiquitin-conjugating enzyme]-L-cysteine + N(6)-ubiquitinyl-[acceptor protein]-L-lysine.</text>
        <dbReference type="EC" id="2.3.2.27"/>
    </reaction>
</comment>
<accession>A0A060SZ38</accession>
<dbReference type="PANTHER" id="PTHR22763">
    <property type="entry name" value="RING ZINC FINGER PROTEIN"/>
    <property type="match status" value="1"/>
</dbReference>
<gene>
    <name evidence="19" type="ORF">GNLVRS02_ARAD1A17116g</name>
</gene>
<feature type="transmembrane region" description="Helical" evidence="16">
    <location>
        <begin position="428"/>
        <end position="450"/>
    </location>
</feature>
<evidence type="ECO:0000256" key="10">
    <source>
        <dbReference type="ARBA" id="ARBA00022786"/>
    </source>
</evidence>
<dbReference type="PhylomeDB" id="A0A060SZ38"/>
<dbReference type="EMBL" id="HG937691">
    <property type="protein sequence ID" value="CDP33769.1"/>
    <property type="molecule type" value="Genomic_DNA"/>
</dbReference>
<evidence type="ECO:0000259" key="18">
    <source>
        <dbReference type="PROSITE" id="PS50089"/>
    </source>
</evidence>
<dbReference type="AlphaFoldDB" id="A0A060SZ38"/>
<proteinExistence type="predicted"/>
<dbReference type="SMART" id="SM00184">
    <property type="entry name" value="RING"/>
    <property type="match status" value="1"/>
</dbReference>
<comment type="pathway">
    <text evidence="3">Protein modification; protein ubiquitination.</text>
</comment>
<dbReference type="Pfam" id="PF11145">
    <property type="entry name" value="DUF2921"/>
    <property type="match status" value="2"/>
</dbReference>
<dbReference type="GO" id="GO:0061630">
    <property type="term" value="F:ubiquitin protein ligase activity"/>
    <property type="evidence" value="ECO:0007669"/>
    <property type="project" value="UniProtKB-EC"/>
</dbReference>
<feature type="chain" id="PRO_5001587878" description="RING-type E3 ubiquitin transferase" evidence="17">
    <location>
        <begin position="27"/>
        <end position="804"/>
    </location>
</feature>
<keyword evidence="13 16" id="KW-0472">Membrane</keyword>
<dbReference type="FunFam" id="3.30.40.10:FF:000626">
    <property type="entry name" value="Transmembrane ubiquitin ligase 1"/>
    <property type="match status" value="1"/>
</dbReference>
<keyword evidence="5" id="KW-0808">Transferase</keyword>
<evidence type="ECO:0000256" key="9">
    <source>
        <dbReference type="ARBA" id="ARBA00022771"/>
    </source>
</evidence>
<evidence type="ECO:0000313" key="19">
    <source>
        <dbReference type="EMBL" id="CDP33769.1"/>
    </source>
</evidence>
<feature type="domain" description="RING-type" evidence="18">
    <location>
        <begin position="737"/>
        <end position="798"/>
    </location>
</feature>
<feature type="transmembrane region" description="Helical" evidence="16">
    <location>
        <begin position="456"/>
        <end position="474"/>
    </location>
</feature>
<evidence type="ECO:0000256" key="16">
    <source>
        <dbReference type="SAM" id="Phobius"/>
    </source>
</evidence>
<organism evidence="19">
    <name type="scientific">Blastobotrys adeninivorans</name>
    <name type="common">Yeast</name>
    <name type="synonym">Arxula adeninivorans</name>
    <dbReference type="NCBI Taxonomy" id="409370"/>
    <lineage>
        <taxon>Eukaryota</taxon>
        <taxon>Fungi</taxon>
        <taxon>Dikarya</taxon>
        <taxon>Ascomycota</taxon>
        <taxon>Saccharomycotina</taxon>
        <taxon>Dipodascomycetes</taxon>
        <taxon>Dipodascales</taxon>
        <taxon>Trichomonascaceae</taxon>
        <taxon>Blastobotrys</taxon>
    </lineage>
</organism>
<comment type="subcellular location">
    <subcellularLocation>
        <location evidence="2">Endomembrane system</location>
        <topology evidence="2">Multi-pass membrane protein</topology>
    </subcellularLocation>
</comment>
<evidence type="ECO:0000256" key="15">
    <source>
        <dbReference type="SAM" id="MobiDB-lite"/>
    </source>
</evidence>
<evidence type="ECO:0000256" key="14">
    <source>
        <dbReference type="PROSITE-ProRule" id="PRU00175"/>
    </source>
</evidence>
<evidence type="ECO:0000256" key="7">
    <source>
        <dbReference type="ARBA" id="ARBA00022723"/>
    </source>
</evidence>
<keyword evidence="9 14" id="KW-0863">Zinc-finger</keyword>
<keyword evidence="8 17" id="KW-0732">Signal</keyword>
<feature type="transmembrane region" description="Helical" evidence="16">
    <location>
        <begin position="644"/>
        <end position="667"/>
    </location>
</feature>
<dbReference type="GO" id="GO:0012505">
    <property type="term" value="C:endomembrane system"/>
    <property type="evidence" value="ECO:0007669"/>
    <property type="project" value="UniProtKB-SubCell"/>
</dbReference>
<feature type="transmembrane region" description="Helical" evidence="16">
    <location>
        <begin position="558"/>
        <end position="576"/>
    </location>
</feature>
<feature type="compositionally biased region" description="Basic and acidic residues" evidence="15">
    <location>
        <begin position="706"/>
        <end position="717"/>
    </location>
</feature>
<sequence length="804" mass="90276">MDVNSRAVVLLMMMLFIFMTPPGAPPRMVSPDERGMVRNYVRRLHEELWILGNSTWNSGFGGLTGLKEYPENPHKPGSILPQEVYSRAHNIWIKELYDDFAFDTPVSNVAYYKNISGAVRGQWTRMKVPLIPVNLTNPDYYYNSTSPVERSNGTLALGQALYSIETERGLDDDFGPLSKPGNLTNSNGEVRLAFEEPVLHGGKHHGSDVKANVTMVNVNVDLLESNGDFAHGFSMVGLYLLDSGNFVAATSSLKFSGVHALPQLLLETPGHGDKIFNESRDLIYHHLNRSLAVVSGDQTWMDLNEELDALDRAKSRAKRCEYVMYGHVRSASDLTQDELHEIELELDDPQGRPHKAIPPLLFDFMLYSPDCAVAVDSEDGALRGQRSQLFYRQVRWAVVCGVFLMVLQTVIVALQMRDTTTPSTLSGVSFYTMGLMAIVDGCIVTSALVASFLEQVKLPFMAAVFVGFSLTLLFEMRYMMLIQQAPRYESEANARAREAIRANFVARPDGTIVDANDQPGNGTDNANANAGTTTTTTAAATATDASPGVANPMVYTRAYFMVLALLMLTITATSWPSPYRQIYEYVMVLCLGSLWVPQIYHNAKRGSRRSFLWKFVIGTSILRATPVLYLCLDTDNVLHHRYEPTLALALVFWLWVQICVLVAQQWISPRFYLPKKHRNLYDYHPIITDDDLESGLDYEEYGLKGQKDNHSHHHSPDGHSQSEALLQSKTSTRQVDCAICMNPVELVILPRHGAQFIANTPANILARRRYMVTPCRHVFHSECMEQWLRTRLQCPVCRNHLPPI</sequence>
<evidence type="ECO:0000256" key="5">
    <source>
        <dbReference type="ARBA" id="ARBA00022679"/>
    </source>
</evidence>
<dbReference type="GO" id="GO:0043161">
    <property type="term" value="P:proteasome-mediated ubiquitin-dependent protein catabolic process"/>
    <property type="evidence" value="ECO:0007669"/>
    <property type="project" value="TreeGrafter"/>
</dbReference>